<evidence type="ECO:0000313" key="3">
    <source>
        <dbReference type="Proteomes" id="UP000694861"/>
    </source>
</evidence>
<organism evidence="3 4">
    <name type="scientific">Prunus mume</name>
    <name type="common">Japanese apricot</name>
    <name type="synonym">Armeniaca mume</name>
    <dbReference type="NCBI Taxonomy" id="102107"/>
    <lineage>
        <taxon>Eukaryota</taxon>
        <taxon>Viridiplantae</taxon>
        <taxon>Streptophyta</taxon>
        <taxon>Embryophyta</taxon>
        <taxon>Tracheophyta</taxon>
        <taxon>Spermatophyta</taxon>
        <taxon>Magnoliopsida</taxon>
        <taxon>eudicotyledons</taxon>
        <taxon>Gunneridae</taxon>
        <taxon>Pentapetalae</taxon>
        <taxon>rosids</taxon>
        <taxon>fabids</taxon>
        <taxon>Rosales</taxon>
        <taxon>Rosaceae</taxon>
        <taxon>Amygdaloideae</taxon>
        <taxon>Amygdaleae</taxon>
        <taxon>Prunus</taxon>
    </lineage>
</organism>
<name>A0ABM0PB60_PRUMU</name>
<proteinExistence type="predicted"/>
<dbReference type="Gene3D" id="3.90.1320.10">
    <property type="entry name" value="Outer-capsid protein sigma 3, large lobe"/>
    <property type="match status" value="2"/>
</dbReference>
<sequence>MIHPPGWDSCLLRNQGYREIVAAAKSWPRLLQQKDLELERELQSLNKPPVKTIQLDGDIIDCADINHQPALDHPLLKNHKIQLRPTSIPATQTKKSALVNKPLQAGFMQAGCPNGTVPIYRTTKEYLTRAKSLSHQMFSNISQINAIAPNVHVSPSINGGSEPRLFIYWTLNADKTGCFNSFCQGFVQVDRDIGPKTRFDPVSSFGGTTYDSKFAIYQDSISKNWWLVVSDKNVAIGYWPKELVPSLEIGAGDVGWGGIAMAQENENAPPLGSGQYPDGTYQHVGYFRDIHFMKDGLHPKVPTDADPVFESLESQRDTNEAFVVSVSRSYEVFSREKFRRLSEGVVLRSTHLLFMEDDEELRLLLGFAAPIARAQRLRPTSFPAPVTDPMSETWSKREACPDGTVPIHRTTKDDLERAKNLQVFVKLKETQGVKCFGVWGIGSVYNLSLDSEDQSSSGNVFVIRGPRNELNVLVAGWMVSPSINGDQLSRLYTYWIVNNGKIGCFNLLCAAFVQIDRTFAPKMPLSPVSTIGGPSYDMKVTIYQDTQTSNWWLAVTDRNITVGYWPKEMLPHLRNGAGEVGWGGTAMAATKRSPPIGSGQYPDDNYDRAAYFRNPHFTRGWLKEVVPSETDPVYEYTGQSGCYGLENGKDTKVEFWGYRFEYGGPGGECGP</sequence>
<evidence type="ECO:0000256" key="1">
    <source>
        <dbReference type="SAM" id="MobiDB-lite"/>
    </source>
</evidence>
<dbReference type="GeneID" id="103335750"/>
<feature type="domain" description="Neprosin PEP catalytic" evidence="2">
    <location>
        <begin position="415"/>
        <end position="670"/>
    </location>
</feature>
<feature type="region of interest" description="Disordered" evidence="1">
    <location>
        <begin position="382"/>
        <end position="408"/>
    </location>
</feature>
<reference evidence="3" key="1">
    <citation type="journal article" date="2012" name="Nat. Commun.">
        <title>The genome of Prunus mume.</title>
        <authorList>
            <person name="Zhang Q."/>
            <person name="Chen W."/>
            <person name="Sun L."/>
            <person name="Zhao F."/>
            <person name="Huang B."/>
            <person name="Yang W."/>
            <person name="Tao Y."/>
            <person name="Wang J."/>
            <person name="Yuan Z."/>
            <person name="Fan G."/>
            <person name="Xing Z."/>
            <person name="Han C."/>
            <person name="Pan H."/>
            <person name="Zhong X."/>
            <person name="Shi W."/>
            <person name="Liang X."/>
            <person name="Du D."/>
            <person name="Sun F."/>
            <person name="Xu Z."/>
            <person name="Hao R."/>
            <person name="Lv T."/>
            <person name="Lv Y."/>
            <person name="Zheng Z."/>
            <person name="Sun M."/>
            <person name="Luo L."/>
            <person name="Cai M."/>
            <person name="Gao Y."/>
            <person name="Wang J."/>
            <person name="Yin Y."/>
            <person name="Xu X."/>
            <person name="Cheng T."/>
            <person name="Wang J."/>
        </authorList>
    </citation>
    <scope>NUCLEOTIDE SEQUENCE [LARGE SCALE GENOMIC DNA]</scope>
</reference>
<dbReference type="PANTHER" id="PTHR31589:SF232">
    <property type="entry name" value="NEPROSIN DOMAIN-CONTAINING PROTEIN"/>
    <property type="match status" value="1"/>
</dbReference>
<reference evidence="4" key="2">
    <citation type="submission" date="2025-08" db="UniProtKB">
        <authorList>
            <consortium name="RefSeq"/>
        </authorList>
    </citation>
    <scope>IDENTIFICATION</scope>
</reference>
<gene>
    <name evidence="4" type="primary">LOC103335750</name>
</gene>
<evidence type="ECO:0000259" key="2">
    <source>
        <dbReference type="PROSITE" id="PS52045"/>
    </source>
</evidence>
<dbReference type="InterPro" id="IPR004314">
    <property type="entry name" value="Neprosin"/>
</dbReference>
<protein>
    <submittedName>
        <fullName evidence="4">Uncharacterized protein LOC103335750</fullName>
    </submittedName>
</protein>
<dbReference type="Pfam" id="PF03080">
    <property type="entry name" value="Neprosin"/>
    <property type="match status" value="2"/>
</dbReference>
<feature type="domain" description="Neprosin PEP catalytic" evidence="2">
    <location>
        <begin position="87"/>
        <end position="342"/>
    </location>
</feature>
<dbReference type="PROSITE" id="PS52045">
    <property type="entry name" value="NEPROSIN_PEP_CD"/>
    <property type="match status" value="2"/>
</dbReference>
<dbReference type="RefSeq" id="XP_008237003.2">
    <property type="nucleotide sequence ID" value="XM_008238781.2"/>
</dbReference>
<dbReference type="InterPro" id="IPR053168">
    <property type="entry name" value="Glutamic_endopeptidase"/>
</dbReference>
<dbReference type="Proteomes" id="UP000694861">
    <property type="component" value="Linkage group LG6"/>
</dbReference>
<accession>A0ABM0PB60</accession>
<evidence type="ECO:0000313" key="4">
    <source>
        <dbReference type="RefSeq" id="XP_008237003.2"/>
    </source>
</evidence>
<dbReference type="PANTHER" id="PTHR31589">
    <property type="entry name" value="PROTEIN, PUTATIVE (DUF239)-RELATED-RELATED"/>
    <property type="match status" value="1"/>
</dbReference>
<keyword evidence="3" id="KW-1185">Reference proteome</keyword>